<organism evidence="1 2">
    <name type="scientific">Portunus trituberculatus</name>
    <name type="common">Swimming crab</name>
    <name type="synonym">Neptunus trituberculatus</name>
    <dbReference type="NCBI Taxonomy" id="210409"/>
    <lineage>
        <taxon>Eukaryota</taxon>
        <taxon>Metazoa</taxon>
        <taxon>Ecdysozoa</taxon>
        <taxon>Arthropoda</taxon>
        <taxon>Crustacea</taxon>
        <taxon>Multicrustacea</taxon>
        <taxon>Malacostraca</taxon>
        <taxon>Eumalacostraca</taxon>
        <taxon>Eucarida</taxon>
        <taxon>Decapoda</taxon>
        <taxon>Pleocyemata</taxon>
        <taxon>Brachyura</taxon>
        <taxon>Eubrachyura</taxon>
        <taxon>Portunoidea</taxon>
        <taxon>Portunidae</taxon>
        <taxon>Portuninae</taxon>
        <taxon>Portunus</taxon>
    </lineage>
</organism>
<proteinExistence type="predicted"/>
<dbReference type="Proteomes" id="UP000324222">
    <property type="component" value="Unassembled WGS sequence"/>
</dbReference>
<name>A0A5B7EZQ8_PORTR</name>
<sequence>MVAMAELSTQMSLSTCLPSCAPPTNTYSEFPLAQLVVLRGDGTVYSEPLRFRDAELKLSAFSSSWTPTDRRLSTP</sequence>
<evidence type="ECO:0000313" key="2">
    <source>
        <dbReference type="Proteomes" id="UP000324222"/>
    </source>
</evidence>
<gene>
    <name evidence="1" type="ORF">E2C01_033777</name>
</gene>
<dbReference type="EMBL" id="VSRR010004619">
    <property type="protein sequence ID" value="MPC40221.1"/>
    <property type="molecule type" value="Genomic_DNA"/>
</dbReference>
<dbReference type="AlphaFoldDB" id="A0A5B7EZQ8"/>
<evidence type="ECO:0000313" key="1">
    <source>
        <dbReference type="EMBL" id="MPC40221.1"/>
    </source>
</evidence>
<comment type="caution">
    <text evidence="1">The sequence shown here is derived from an EMBL/GenBank/DDBJ whole genome shotgun (WGS) entry which is preliminary data.</text>
</comment>
<keyword evidence="2" id="KW-1185">Reference proteome</keyword>
<reference evidence="1 2" key="1">
    <citation type="submission" date="2019-05" db="EMBL/GenBank/DDBJ databases">
        <title>Another draft genome of Portunus trituberculatus and its Hox gene families provides insights of decapod evolution.</title>
        <authorList>
            <person name="Jeong J.-H."/>
            <person name="Song I."/>
            <person name="Kim S."/>
            <person name="Choi T."/>
            <person name="Kim D."/>
            <person name="Ryu S."/>
            <person name="Kim W."/>
        </authorList>
    </citation>
    <scope>NUCLEOTIDE SEQUENCE [LARGE SCALE GENOMIC DNA]</scope>
    <source>
        <tissue evidence="1">Muscle</tissue>
    </source>
</reference>
<accession>A0A5B7EZQ8</accession>
<protein>
    <submittedName>
        <fullName evidence="1">Uncharacterized protein</fullName>
    </submittedName>
</protein>